<feature type="region of interest" description="Disordered" evidence="1">
    <location>
        <begin position="1"/>
        <end position="31"/>
    </location>
</feature>
<reference evidence="2 3" key="1">
    <citation type="journal article" date="2018" name="Nat. Ecol. Evol.">
        <title>Pezizomycetes genomes reveal the molecular basis of ectomycorrhizal truffle lifestyle.</title>
        <authorList>
            <person name="Murat C."/>
            <person name="Payen T."/>
            <person name="Noel B."/>
            <person name="Kuo A."/>
            <person name="Morin E."/>
            <person name="Chen J."/>
            <person name="Kohler A."/>
            <person name="Krizsan K."/>
            <person name="Balestrini R."/>
            <person name="Da Silva C."/>
            <person name="Montanini B."/>
            <person name="Hainaut M."/>
            <person name="Levati E."/>
            <person name="Barry K.W."/>
            <person name="Belfiori B."/>
            <person name="Cichocki N."/>
            <person name="Clum A."/>
            <person name="Dockter R.B."/>
            <person name="Fauchery L."/>
            <person name="Guy J."/>
            <person name="Iotti M."/>
            <person name="Le Tacon F."/>
            <person name="Lindquist E.A."/>
            <person name="Lipzen A."/>
            <person name="Malagnac F."/>
            <person name="Mello A."/>
            <person name="Molinier V."/>
            <person name="Miyauchi S."/>
            <person name="Poulain J."/>
            <person name="Riccioni C."/>
            <person name="Rubini A."/>
            <person name="Sitrit Y."/>
            <person name="Splivallo R."/>
            <person name="Traeger S."/>
            <person name="Wang M."/>
            <person name="Zifcakova L."/>
            <person name="Wipf D."/>
            <person name="Zambonelli A."/>
            <person name="Paolocci F."/>
            <person name="Nowrousian M."/>
            <person name="Ottonello S."/>
            <person name="Baldrian P."/>
            <person name="Spatafora J.W."/>
            <person name="Henrissat B."/>
            <person name="Nagy L.G."/>
            <person name="Aury J.M."/>
            <person name="Wincker P."/>
            <person name="Grigoriev I.V."/>
            <person name="Bonfante P."/>
            <person name="Martin F.M."/>
        </authorList>
    </citation>
    <scope>NUCLEOTIDE SEQUENCE [LARGE SCALE GENOMIC DNA]</scope>
    <source>
        <strain evidence="2 3">RN42</strain>
    </source>
</reference>
<gene>
    <name evidence="2" type="ORF">BJ508DRAFT_49772</name>
</gene>
<sequence>MQPKQQRRTRRIHDDALTTGHEMGPSPQTSSNTNIIGCGDKECGDIVARSKSFEILRWVFYAGGREAEWVKYTVTVWRATTDHNYHCPIFRCSFYAWDKDAFLDHFYSACHDLKSVDQGYLKPEVEDIGVAPPYRSRHFAFGPNIVPLQTINPLTASKMRDLERVIFAQNHATRRLMSTKSRFVRLNNPLNNPSTPATQGNVSAPQRPNLKAVHVQSVSASRQNNQSNPIAPITSTTNAGTKRKLDFDSATTEELVAALKKEYKKRLFEETMEVLGDRTAVLTESSRRRKELKEWFEESMEMLREVDDDA</sequence>
<dbReference type="Proteomes" id="UP000275078">
    <property type="component" value="Unassembled WGS sequence"/>
</dbReference>
<dbReference type="EMBL" id="ML119820">
    <property type="protein sequence ID" value="RPA73473.1"/>
    <property type="molecule type" value="Genomic_DNA"/>
</dbReference>
<evidence type="ECO:0000313" key="3">
    <source>
        <dbReference type="Proteomes" id="UP000275078"/>
    </source>
</evidence>
<feature type="compositionally biased region" description="Polar residues" evidence="1">
    <location>
        <begin position="188"/>
        <end position="206"/>
    </location>
</feature>
<dbReference type="AlphaFoldDB" id="A0A3N4HHI1"/>
<evidence type="ECO:0000313" key="2">
    <source>
        <dbReference type="EMBL" id="RPA73473.1"/>
    </source>
</evidence>
<feature type="compositionally biased region" description="Basic residues" evidence="1">
    <location>
        <begin position="1"/>
        <end position="11"/>
    </location>
</feature>
<keyword evidence="3" id="KW-1185">Reference proteome</keyword>
<evidence type="ECO:0000256" key="1">
    <source>
        <dbReference type="SAM" id="MobiDB-lite"/>
    </source>
</evidence>
<organism evidence="2 3">
    <name type="scientific">Ascobolus immersus RN42</name>
    <dbReference type="NCBI Taxonomy" id="1160509"/>
    <lineage>
        <taxon>Eukaryota</taxon>
        <taxon>Fungi</taxon>
        <taxon>Dikarya</taxon>
        <taxon>Ascomycota</taxon>
        <taxon>Pezizomycotina</taxon>
        <taxon>Pezizomycetes</taxon>
        <taxon>Pezizales</taxon>
        <taxon>Ascobolaceae</taxon>
        <taxon>Ascobolus</taxon>
    </lineage>
</organism>
<proteinExistence type="predicted"/>
<accession>A0A3N4HHI1</accession>
<protein>
    <submittedName>
        <fullName evidence="2">Uncharacterized protein</fullName>
    </submittedName>
</protein>
<name>A0A3N4HHI1_ASCIM</name>
<feature type="region of interest" description="Disordered" evidence="1">
    <location>
        <begin position="185"/>
        <end position="206"/>
    </location>
</feature>